<dbReference type="EMBL" id="JAUSWP010000004">
    <property type="protein sequence ID" value="MDQ0567892.1"/>
    <property type="molecule type" value="Genomic_DNA"/>
</dbReference>
<proteinExistence type="predicted"/>
<protein>
    <submittedName>
        <fullName evidence="1">Uncharacterized protein</fullName>
    </submittedName>
</protein>
<evidence type="ECO:0000313" key="1">
    <source>
        <dbReference type="EMBL" id="MDQ0567892.1"/>
    </source>
</evidence>
<organism evidence="1 2">
    <name type="scientific">Mycoplasma yeatsii</name>
    <dbReference type="NCBI Taxonomy" id="51365"/>
    <lineage>
        <taxon>Bacteria</taxon>
        <taxon>Bacillati</taxon>
        <taxon>Mycoplasmatota</taxon>
        <taxon>Mollicutes</taxon>
        <taxon>Mycoplasmataceae</taxon>
        <taxon>Mycoplasma</taxon>
    </lineage>
</organism>
<reference evidence="1" key="1">
    <citation type="submission" date="2023-07" db="EMBL/GenBank/DDBJ databases">
        <title>Genomic Encyclopedia of Type Strains, Phase IV (KMG-IV): sequencing the most valuable type-strain genomes for metagenomic binning, comparative biology and taxonomic classification.</title>
        <authorList>
            <person name="Goeker M."/>
        </authorList>
    </citation>
    <scope>NUCLEOTIDE SEQUENCE [LARGE SCALE GENOMIC DNA]</scope>
    <source>
        <strain evidence="1">DSM 22019</strain>
    </source>
</reference>
<gene>
    <name evidence="1" type="ORF">J2Z63_000538</name>
</gene>
<dbReference type="Proteomes" id="UP001236620">
    <property type="component" value="Unassembled WGS sequence"/>
</dbReference>
<name>A0ABU0NEP7_9MOLU</name>
<evidence type="ECO:0000313" key="2">
    <source>
        <dbReference type="Proteomes" id="UP001236620"/>
    </source>
</evidence>
<comment type="caution">
    <text evidence="1">The sequence shown here is derived from an EMBL/GenBank/DDBJ whole genome shotgun (WGS) entry which is preliminary data.</text>
</comment>
<dbReference type="RefSeq" id="WP_307444964.1">
    <property type="nucleotide sequence ID" value="NZ_JAUSWP010000004.1"/>
</dbReference>
<sequence>MSERYKIAKKSLNDILDLAMWITLDDELTLMSSTLRLLVFSNADMTDELTYIKNNISRAKIKKEFRKNQKKLLLDFNPLQTPDLVNQFLNDPNNKNDVLNYYLYYPYVIKVYDYLKPIFKLCLEIENKIDETVTSYDKFIEFLNKEFYKVYKNYLDKLVLFLNENDETKILINFLIDINKLDNNDFSNNLNLLNEIKTVSDRKLEIINKKLKKQNDHELVTEQEYYWLRSNLIKDLYLLAKICDRSIFYYKLRYKELYSFEKGEW</sequence>
<keyword evidence="2" id="KW-1185">Reference proteome</keyword>
<accession>A0ABU0NEP7</accession>